<keyword evidence="3" id="KW-1015">Disulfide bond</keyword>
<dbReference type="SUPFAM" id="SSF49503">
    <property type="entry name" value="Cupredoxins"/>
    <property type="match status" value="3"/>
</dbReference>
<dbReference type="Gene3D" id="2.60.40.420">
    <property type="entry name" value="Cupredoxins - blue copper proteins"/>
    <property type="match status" value="3"/>
</dbReference>
<keyword evidence="2" id="KW-0186">Copper</keyword>
<comment type="similarity">
    <text evidence="1">Belongs to the multicopper oxidase family.</text>
</comment>
<dbReference type="Pfam" id="PF07731">
    <property type="entry name" value="Cu-oxidase_2"/>
    <property type="match status" value="1"/>
</dbReference>
<sequence length="616" mass="69627">MIFSRHALLGALSLVHSVLAGNYANGTSGGDRFLVQSRPEQLSLSPDFKITDKPTTRTYDWTISMQEGAPDGFYRQMLVVNGQYPGPTIEANEGDTIIVNVKNKIPKFGTSLHWHGLFQEGTQWMDGPAGVTQCPIPSGGSYTYKFKVPNQYGTYWWHAHAGSQLSDGVHGALIIHSVNDPLKRGEHYDYDQVIIQGDWYHNTSAEIIKAMDTPEGYQGSQAAPPPVTALFNGYGTFDCKKFGTPETCFTREPYELQVYPNKRYRIRLINTAAHAMIFHSIDKHTLDVVEADDTPVSSPGLKDLHRVRSHNGQRYSYIFKTDKGKPGDAFWMRANVSTACLAYLTDEFTQVNKGVIRYVEEEKSYKHTQHLPTTTDWKDDLNNTCRDLDTADLVPIVRDDPPAKVHQVGTFGTRVGQLTTAQGNVTRFFMNNVTFDHKWYQPILHDVSDGRGVNKTHVASLDFHKPTGADIIINNLDFAPKIDHPYHLHGMQFWIVGEGEGTLTEEAYWKLKLNTTNPIRRDTHLIQGGHWSVLRIKADNPGVWFLHCHIDWHLAHGFASVVVVQPEEVRKFQIPKEARQLCKQIPEGLNVNSTSLGRREEKSQRLSFDFRRSLGQ</sequence>
<dbReference type="CDD" id="cd13904">
    <property type="entry name" value="CuRO_3_Diphenol_Ox"/>
    <property type="match status" value="1"/>
</dbReference>
<accession>A0A8H3ABC9</accession>
<dbReference type="EMBL" id="CAJMWX010000557">
    <property type="protein sequence ID" value="CAE6420052.1"/>
    <property type="molecule type" value="Genomic_DNA"/>
</dbReference>
<dbReference type="PANTHER" id="PTHR11709">
    <property type="entry name" value="MULTI-COPPER OXIDASE"/>
    <property type="match status" value="1"/>
</dbReference>
<evidence type="ECO:0000256" key="2">
    <source>
        <dbReference type="ARBA" id="ARBA00023008"/>
    </source>
</evidence>
<dbReference type="GO" id="GO:0005507">
    <property type="term" value="F:copper ion binding"/>
    <property type="evidence" value="ECO:0007669"/>
    <property type="project" value="InterPro"/>
</dbReference>
<evidence type="ECO:0000313" key="10">
    <source>
        <dbReference type="Proteomes" id="UP000663888"/>
    </source>
</evidence>
<dbReference type="InterPro" id="IPR045087">
    <property type="entry name" value="Cu-oxidase_fam"/>
</dbReference>
<comment type="caution">
    <text evidence="9">The sequence shown here is derived from an EMBL/GenBank/DDBJ whole genome shotgun (WGS) entry which is preliminary data.</text>
</comment>
<dbReference type="AlphaFoldDB" id="A0A8H3ABC9"/>
<name>A0A8H3ABC9_9AGAM</name>
<reference evidence="9" key="1">
    <citation type="submission" date="2021-01" db="EMBL/GenBank/DDBJ databases">
        <authorList>
            <person name="Kaushik A."/>
        </authorList>
    </citation>
    <scope>NUCLEOTIDE SEQUENCE</scope>
    <source>
        <strain evidence="9">AG4-R118</strain>
    </source>
</reference>
<organism evidence="9 10">
    <name type="scientific">Rhizoctonia solani</name>
    <dbReference type="NCBI Taxonomy" id="456999"/>
    <lineage>
        <taxon>Eukaryota</taxon>
        <taxon>Fungi</taxon>
        <taxon>Dikarya</taxon>
        <taxon>Basidiomycota</taxon>
        <taxon>Agaricomycotina</taxon>
        <taxon>Agaricomycetes</taxon>
        <taxon>Cantharellales</taxon>
        <taxon>Ceratobasidiaceae</taxon>
        <taxon>Rhizoctonia</taxon>
    </lineage>
</organism>
<dbReference type="Proteomes" id="UP000663888">
    <property type="component" value="Unassembled WGS sequence"/>
</dbReference>
<dbReference type="InterPro" id="IPR008972">
    <property type="entry name" value="Cupredoxin"/>
</dbReference>
<protein>
    <submittedName>
        <fullName evidence="9">Uncharacterized protein</fullName>
    </submittedName>
</protein>
<evidence type="ECO:0000259" key="7">
    <source>
        <dbReference type="Pfam" id="PF07731"/>
    </source>
</evidence>
<evidence type="ECO:0000256" key="4">
    <source>
        <dbReference type="ARBA" id="ARBA00023180"/>
    </source>
</evidence>
<proteinExistence type="inferred from homology"/>
<dbReference type="InterPro" id="IPR001117">
    <property type="entry name" value="Cu-oxidase_2nd"/>
</dbReference>
<feature type="domain" description="Plastocyanin-like" evidence="8">
    <location>
        <begin position="65"/>
        <end position="177"/>
    </location>
</feature>
<keyword evidence="5" id="KW-0732">Signal</keyword>
<evidence type="ECO:0000256" key="3">
    <source>
        <dbReference type="ARBA" id="ARBA00023157"/>
    </source>
</evidence>
<feature type="domain" description="Plastocyanin-like" evidence="7">
    <location>
        <begin position="450"/>
        <end position="567"/>
    </location>
</feature>
<evidence type="ECO:0000259" key="8">
    <source>
        <dbReference type="Pfam" id="PF07732"/>
    </source>
</evidence>
<dbReference type="GO" id="GO:0016491">
    <property type="term" value="F:oxidoreductase activity"/>
    <property type="evidence" value="ECO:0007669"/>
    <property type="project" value="InterPro"/>
</dbReference>
<evidence type="ECO:0000256" key="5">
    <source>
        <dbReference type="SAM" id="SignalP"/>
    </source>
</evidence>
<evidence type="ECO:0000256" key="1">
    <source>
        <dbReference type="ARBA" id="ARBA00010609"/>
    </source>
</evidence>
<evidence type="ECO:0000259" key="6">
    <source>
        <dbReference type="Pfam" id="PF00394"/>
    </source>
</evidence>
<feature type="signal peptide" evidence="5">
    <location>
        <begin position="1"/>
        <end position="20"/>
    </location>
</feature>
<evidence type="ECO:0000313" key="9">
    <source>
        <dbReference type="EMBL" id="CAE6420052.1"/>
    </source>
</evidence>
<dbReference type="CDD" id="cd13857">
    <property type="entry name" value="CuRO_1_Diphenol_Ox"/>
    <property type="match status" value="1"/>
</dbReference>
<feature type="domain" description="Plastocyanin-like" evidence="6">
    <location>
        <begin position="192"/>
        <end position="340"/>
    </location>
</feature>
<dbReference type="InterPro" id="IPR011706">
    <property type="entry name" value="Cu-oxidase_C"/>
</dbReference>
<gene>
    <name evidence="9" type="ORF">RDB_LOCUS21988</name>
</gene>
<feature type="chain" id="PRO_5034678589" evidence="5">
    <location>
        <begin position="21"/>
        <end position="616"/>
    </location>
</feature>
<dbReference type="Pfam" id="PF07732">
    <property type="entry name" value="Cu-oxidase_3"/>
    <property type="match status" value="1"/>
</dbReference>
<dbReference type="Pfam" id="PF00394">
    <property type="entry name" value="Cu-oxidase"/>
    <property type="match status" value="1"/>
</dbReference>
<dbReference type="PANTHER" id="PTHR11709:SF414">
    <property type="entry name" value="ADR239WP"/>
    <property type="match status" value="1"/>
</dbReference>
<dbReference type="InterPro" id="IPR011707">
    <property type="entry name" value="Cu-oxidase-like_N"/>
</dbReference>
<keyword evidence="4" id="KW-0325">Glycoprotein</keyword>